<dbReference type="InterPro" id="IPR025944">
    <property type="entry name" value="Sigma_54_int_dom_CS"/>
</dbReference>
<dbReference type="PROSITE" id="PS00688">
    <property type="entry name" value="SIGMA54_INTERACT_3"/>
    <property type="match status" value="1"/>
</dbReference>
<dbReference type="InterPro" id="IPR002197">
    <property type="entry name" value="HTH_Fis"/>
</dbReference>
<evidence type="ECO:0000256" key="4">
    <source>
        <dbReference type="ARBA" id="ARBA00023015"/>
    </source>
</evidence>
<dbReference type="GO" id="GO:0005524">
    <property type="term" value="F:ATP binding"/>
    <property type="evidence" value="ECO:0007669"/>
    <property type="project" value="UniProtKB-KW"/>
</dbReference>
<dbReference type="Gene3D" id="3.40.50.300">
    <property type="entry name" value="P-loop containing nucleotide triphosphate hydrolases"/>
    <property type="match status" value="1"/>
</dbReference>
<dbReference type="InterPro" id="IPR003593">
    <property type="entry name" value="AAA+_ATPase"/>
</dbReference>
<keyword evidence="10" id="KW-1185">Reference proteome</keyword>
<keyword evidence="1" id="KW-0547">Nucleotide-binding</keyword>
<dbReference type="PROSITE" id="PS50045">
    <property type="entry name" value="SIGMA54_INTERACT_4"/>
    <property type="match status" value="1"/>
</dbReference>
<evidence type="ECO:0000256" key="5">
    <source>
        <dbReference type="ARBA" id="ARBA00023125"/>
    </source>
</evidence>
<dbReference type="GO" id="GO:0000160">
    <property type="term" value="P:phosphorelay signal transduction system"/>
    <property type="evidence" value="ECO:0007669"/>
    <property type="project" value="UniProtKB-KW"/>
</dbReference>
<keyword evidence="6" id="KW-0010">Activator</keyword>
<evidence type="ECO:0000256" key="1">
    <source>
        <dbReference type="ARBA" id="ARBA00022741"/>
    </source>
</evidence>
<feature type="domain" description="Sigma-54 factor interaction" evidence="8">
    <location>
        <begin position="12"/>
        <end position="241"/>
    </location>
</feature>
<name>A0A844SRA1_9BRAD</name>
<keyword evidence="5" id="KW-0238">DNA-binding</keyword>
<dbReference type="PROSITE" id="PS00676">
    <property type="entry name" value="SIGMA54_INTERACT_2"/>
    <property type="match status" value="1"/>
</dbReference>
<dbReference type="Gene3D" id="1.10.8.60">
    <property type="match status" value="1"/>
</dbReference>
<dbReference type="GO" id="GO:0043565">
    <property type="term" value="F:sequence-specific DNA binding"/>
    <property type="evidence" value="ECO:0007669"/>
    <property type="project" value="InterPro"/>
</dbReference>
<dbReference type="Proteomes" id="UP000436468">
    <property type="component" value="Unassembled WGS sequence"/>
</dbReference>
<evidence type="ECO:0000313" key="10">
    <source>
        <dbReference type="Proteomes" id="UP000436468"/>
    </source>
</evidence>
<dbReference type="Pfam" id="PF02954">
    <property type="entry name" value="HTH_8"/>
    <property type="match status" value="1"/>
</dbReference>
<sequence length="304" mass="33727">MLSHRENLRSELLGESSAMQNVRQLIARVATLPTSVLITGQSGTGKEVAARSIHSLSDRANKRFVPVNCGAIPADMVESELFGHLKGAFTGAGRAREGLFLHAEGGTLFLDEIGELPYPLQSKLLRVLEDRSVRPVGSESEIPFDARFVFATNADLRKRAEEGTFRPDLFFRINVMAIHLPPLKDRENDVLSLAKFFVQELARQLGLPPVAIDDKVCSLLARHDWPGNIRELRNLIERAIVLGTFPNDLETFLHVSDGGGGSLADMERRYILSTLREAGGNRKEAARRLGISVRTIDRKIRKRA</sequence>
<dbReference type="FunFam" id="3.40.50.300:FF:000006">
    <property type="entry name" value="DNA-binding transcriptional regulator NtrC"/>
    <property type="match status" value="1"/>
</dbReference>
<evidence type="ECO:0000256" key="2">
    <source>
        <dbReference type="ARBA" id="ARBA00022840"/>
    </source>
</evidence>
<evidence type="ECO:0000256" key="3">
    <source>
        <dbReference type="ARBA" id="ARBA00023012"/>
    </source>
</evidence>
<reference evidence="9 10" key="1">
    <citation type="submission" date="2019-12" db="EMBL/GenBank/DDBJ databases">
        <title>Draft genome sequences Bradyrhizobium cajani AMBPC1010, Bradyrhizobium pachyrhizi AMBPC1040 and Bradyrhizobium yuanmingense ALSPC3051, three plant growth promoting strains isolated from nodules of Cajanus cajan L. in Dominican Republic.</title>
        <authorList>
            <person name="Flores-Felix J.D."/>
            <person name="Araujo J."/>
            <person name="Diaz-Alcantara C."/>
            <person name="Gonzalez-Andres F."/>
            <person name="Velazquez E."/>
        </authorList>
    </citation>
    <scope>NUCLEOTIDE SEQUENCE [LARGE SCALE GENOMIC DNA]</scope>
    <source>
        <strain evidence="9 10">1040</strain>
    </source>
</reference>
<dbReference type="PRINTS" id="PR01590">
    <property type="entry name" value="HTHFIS"/>
</dbReference>
<evidence type="ECO:0000256" key="7">
    <source>
        <dbReference type="ARBA" id="ARBA00023163"/>
    </source>
</evidence>
<proteinExistence type="predicted"/>
<dbReference type="PANTHER" id="PTHR32071:SF117">
    <property type="entry name" value="PTS-DEPENDENT DIHYDROXYACETONE KINASE OPERON REGULATORY PROTEIN-RELATED"/>
    <property type="match status" value="1"/>
</dbReference>
<dbReference type="InterPro" id="IPR009057">
    <property type="entry name" value="Homeodomain-like_sf"/>
</dbReference>
<dbReference type="InterPro" id="IPR025943">
    <property type="entry name" value="Sigma_54_int_dom_ATP-bd_2"/>
</dbReference>
<keyword evidence="7" id="KW-0804">Transcription</keyword>
<dbReference type="InterPro" id="IPR058031">
    <property type="entry name" value="AAA_lid_NorR"/>
</dbReference>
<dbReference type="InterPro" id="IPR002078">
    <property type="entry name" value="Sigma_54_int"/>
</dbReference>
<organism evidence="9 10">
    <name type="scientific">Bradyrhizobium pachyrhizi</name>
    <dbReference type="NCBI Taxonomy" id="280333"/>
    <lineage>
        <taxon>Bacteria</taxon>
        <taxon>Pseudomonadati</taxon>
        <taxon>Pseudomonadota</taxon>
        <taxon>Alphaproteobacteria</taxon>
        <taxon>Hyphomicrobiales</taxon>
        <taxon>Nitrobacteraceae</taxon>
        <taxon>Bradyrhizobium</taxon>
    </lineage>
</organism>
<evidence type="ECO:0000313" key="9">
    <source>
        <dbReference type="EMBL" id="MVT64950.1"/>
    </source>
</evidence>
<dbReference type="Pfam" id="PF00158">
    <property type="entry name" value="Sigma54_activat"/>
    <property type="match status" value="1"/>
</dbReference>
<dbReference type="GO" id="GO:0006355">
    <property type="term" value="P:regulation of DNA-templated transcription"/>
    <property type="evidence" value="ECO:0007669"/>
    <property type="project" value="InterPro"/>
</dbReference>
<dbReference type="Pfam" id="PF25601">
    <property type="entry name" value="AAA_lid_14"/>
    <property type="match status" value="1"/>
</dbReference>
<keyword evidence="2" id="KW-0067">ATP-binding</keyword>
<accession>A0A844SRA1</accession>
<dbReference type="SUPFAM" id="SSF52540">
    <property type="entry name" value="P-loop containing nucleoside triphosphate hydrolases"/>
    <property type="match status" value="1"/>
</dbReference>
<dbReference type="CDD" id="cd00009">
    <property type="entry name" value="AAA"/>
    <property type="match status" value="1"/>
</dbReference>
<dbReference type="SUPFAM" id="SSF46689">
    <property type="entry name" value="Homeodomain-like"/>
    <property type="match status" value="1"/>
</dbReference>
<dbReference type="EMBL" id="WQNF01000004">
    <property type="protein sequence ID" value="MVT64950.1"/>
    <property type="molecule type" value="Genomic_DNA"/>
</dbReference>
<evidence type="ECO:0000259" key="8">
    <source>
        <dbReference type="PROSITE" id="PS50045"/>
    </source>
</evidence>
<comment type="caution">
    <text evidence="9">The sequence shown here is derived from an EMBL/GenBank/DDBJ whole genome shotgun (WGS) entry which is preliminary data.</text>
</comment>
<dbReference type="PANTHER" id="PTHR32071">
    <property type="entry name" value="TRANSCRIPTIONAL REGULATORY PROTEIN"/>
    <property type="match status" value="1"/>
</dbReference>
<keyword evidence="3" id="KW-0902">Two-component regulatory system</keyword>
<dbReference type="AlphaFoldDB" id="A0A844SRA1"/>
<gene>
    <name evidence="9" type="ORF">GPL21_07500</name>
</gene>
<dbReference type="SMART" id="SM00382">
    <property type="entry name" value="AAA"/>
    <property type="match status" value="1"/>
</dbReference>
<keyword evidence="4" id="KW-0805">Transcription regulation</keyword>
<dbReference type="Gene3D" id="1.10.10.60">
    <property type="entry name" value="Homeodomain-like"/>
    <property type="match status" value="1"/>
</dbReference>
<evidence type="ECO:0000256" key="6">
    <source>
        <dbReference type="ARBA" id="ARBA00023159"/>
    </source>
</evidence>
<protein>
    <submittedName>
        <fullName evidence="9">AAA domain-containing protein</fullName>
    </submittedName>
</protein>
<dbReference type="InterPro" id="IPR027417">
    <property type="entry name" value="P-loop_NTPase"/>
</dbReference>